<dbReference type="KEGG" id="ble:BleG1_1009"/>
<dbReference type="EMBL" id="CP003923">
    <property type="protein sequence ID" value="AIC93612.1"/>
    <property type="molecule type" value="Genomic_DNA"/>
</dbReference>
<evidence type="ECO:0000313" key="2">
    <source>
        <dbReference type="EMBL" id="AIC93612.1"/>
    </source>
</evidence>
<keyword evidence="1" id="KW-0812">Transmembrane</keyword>
<accession>A0A060LU31</accession>
<dbReference type="AlphaFoldDB" id="A0A060LU31"/>
<evidence type="ECO:0000256" key="1">
    <source>
        <dbReference type="SAM" id="Phobius"/>
    </source>
</evidence>
<dbReference type="HOGENOM" id="CLU_2858397_0_0_9"/>
<dbReference type="RefSeq" id="WP_148305153.1">
    <property type="nucleotide sequence ID" value="NZ_CP003923.1"/>
</dbReference>
<dbReference type="STRING" id="1246626.BleG1_1009"/>
<evidence type="ECO:0008006" key="4">
    <source>
        <dbReference type="Google" id="ProtNLM"/>
    </source>
</evidence>
<dbReference type="Proteomes" id="UP000027142">
    <property type="component" value="Chromosome"/>
</dbReference>
<keyword evidence="3" id="KW-1185">Reference proteome</keyword>
<proteinExistence type="predicted"/>
<sequence length="64" mass="7252">MQRFYYGMVLILVFIGLALQASLLLWIGGFINASDARLFFLSLQSLISRYGIGFFNKWSVAISL</sequence>
<gene>
    <name evidence="2" type="ORF">BleG1_1009</name>
</gene>
<name>A0A060LU31_9BACI</name>
<organism evidence="2 3">
    <name type="scientific">Shouchella lehensis G1</name>
    <dbReference type="NCBI Taxonomy" id="1246626"/>
    <lineage>
        <taxon>Bacteria</taxon>
        <taxon>Bacillati</taxon>
        <taxon>Bacillota</taxon>
        <taxon>Bacilli</taxon>
        <taxon>Bacillales</taxon>
        <taxon>Bacillaceae</taxon>
        <taxon>Shouchella</taxon>
    </lineage>
</organism>
<keyword evidence="1" id="KW-1133">Transmembrane helix</keyword>
<evidence type="ECO:0000313" key="3">
    <source>
        <dbReference type="Proteomes" id="UP000027142"/>
    </source>
</evidence>
<protein>
    <recommendedName>
        <fullName evidence="4">ABC transporter permease</fullName>
    </recommendedName>
</protein>
<dbReference type="PATRIC" id="fig|1246626.3.peg.1013"/>
<keyword evidence="1" id="KW-0472">Membrane</keyword>
<feature type="transmembrane region" description="Helical" evidence="1">
    <location>
        <begin position="6"/>
        <end position="26"/>
    </location>
</feature>
<reference evidence="2 3" key="1">
    <citation type="journal article" date="2014" name="Gene">
        <title>A comparative genomic analysis of the alkalitolerant soil bacterium Bacillus lehensis G1.</title>
        <authorList>
            <person name="Noor Y.M."/>
            <person name="Samsulrizal N.H."/>
            <person name="Jema'on N.A."/>
            <person name="Low K.O."/>
            <person name="Ramli A.N."/>
            <person name="Alias N.I."/>
            <person name="Damis S.I."/>
            <person name="Fuzi S.F."/>
            <person name="Isa M.N."/>
            <person name="Murad A.M."/>
            <person name="Raih M.F."/>
            <person name="Bakar F.D."/>
            <person name="Najimudin N."/>
            <person name="Mahadi N.M."/>
            <person name="Illias R.M."/>
        </authorList>
    </citation>
    <scope>NUCLEOTIDE SEQUENCE [LARGE SCALE GENOMIC DNA]</scope>
    <source>
        <strain evidence="2 3">G1</strain>
    </source>
</reference>